<feature type="compositionally biased region" description="Low complexity" evidence="1">
    <location>
        <begin position="319"/>
        <end position="348"/>
    </location>
</feature>
<dbReference type="HOGENOM" id="CLU_738071_0_0_1"/>
<feature type="region of interest" description="Disordered" evidence="1">
    <location>
        <begin position="139"/>
        <end position="242"/>
    </location>
</feature>
<dbReference type="GeneID" id="25267923"/>
<gene>
    <name evidence="3" type="ORF">K437DRAFT_90074</name>
</gene>
<organism evidence="3 4">
    <name type="scientific">Tilletiaria anomala (strain ATCC 24038 / CBS 436.72 / UBC 951)</name>
    <dbReference type="NCBI Taxonomy" id="1037660"/>
    <lineage>
        <taxon>Eukaryota</taxon>
        <taxon>Fungi</taxon>
        <taxon>Dikarya</taxon>
        <taxon>Basidiomycota</taxon>
        <taxon>Ustilaginomycotina</taxon>
        <taxon>Exobasidiomycetes</taxon>
        <taxon>Georgefischeriales</taxon>
        <taxon>Tilletiariaceae</taxon>
        <taxon>Tilletiaria</taxon>
    </lineage>
</organism>
<evidence type="ECO:0000313" key="4">
    <source>
        <dbReference type="Proteomes" id="UP000027361"/>
    </source>
</evidence>
<keyword evidence="4" id="KW-1185">Reference proteome</keyword>
<feature type="compositionally biased region" description="Basic and acidic residues" evidence="1">
    <location>
        <begin position="188"/>
        <end position="198"/>
    </location>
</feature>
<dbReference type="RefSeq" id="XP_013243973.1">
    <property type="nucleotide sequence ID" value="XM_013388519.1"/>
</dbReference>
<feature type="compositionally biased region" description="Polar residues" evidence="1">
    <location>
        <begin position="213"/>
        <end position="230"/>
    </location>
</feature>
<evidence type="ECO:0000256" key="2">
    <source>
        <dbReference type="SAM" id="SignalP"/>
    </source>
</evidence>
<feature type="chain" id="PRO_5001628888" evidence="2">
    <location>
        <begin position="19"/>
        <end position="375"/>
    </location>
</feature>
<proteinExistence type="predicted"/>
<dbReference type="InParanoid" id="A0A066WA59"/>
<dbReference type="Proteomes" id="UP000027361">
    <property type="component" value="Unassembled WGS sequence"/>
</dbReference>
<feature type="region of interest" description="Disordered" evidence="1">
    <location>
        <begin position="301"/>
        <end position="375"/>
    </location>
</feature>
<sequence>MQFARLIRTFSLMSFVLALSAAAVAVEQGQVPVAGVNDDVIPTETTISGFISRSERSFIPGEVSLDKVLVSPNQHRIHINAAKRDDSLLEFFQDPARSHSSKYSNKPAQRKTQEPSNRSEKRCNGEKCDAESKRHCASGKCHDESKHHCKSGKCHEEPKHPCKTGKCDEAQKKGAANPRTSSSTRPTKRCDDGKCGDKTKRHCKSGRCDPTAETYQRPVSSQPPKASSVSGKAPSIPTVPSPQEALANLGKRLTINPNQGLSLSIGDSSLTPAQKRFINSLPGAAELTSAEQVISKRRLFDDLPGVNPSGGSSAADANAPSQSADATTSPAPSATTSSTKPANASPQAQKKKHTAHKKAQQPKMQKKPVVTKQAN</sequence>
<feature type="compositionally biased region" description="Basic and acidic residues" evidence="1">
    <location>
        <begin position="111"/>
        <end position="124"/>
    </location>
</feature>
<feature type="compositionally biased region" description="Basic and acidic residues" evidence="1">
    <location>
        <begin position="153"/>
        <end position="172"/>
    </location>
</feature>
<feature type="signal peptide" evidence="2">
    <location>
        <begin position="1"/>
        <end position="18"/>
    </location>
</feature>
<dbReference type="EMBL" id="JMSN01000027">
    <property type="protein sequence ID" value="KDN47954.1"/>
    <property type="molecule type" value="Genomic_DNA"/>
</dbReference>
<feature type="region of interest" description="Disordered" evidence="1">
    <location>
        <begin position="95"/>
        <end position="124"/>
    </location>
</feature>
<comment type="caution">
    <text evidence="3">The sequence shown here is derived from an EMBL/GenBank/DDBJ whole genome shotgun (WGS) entry which is preliminary data.</text>
</comment>
<reference evidence="3 4" key="1">
    <citation type="submission" date="2014-05" db="EMBL/GenBank/DDBJ databases">
        <title>Draft genome sequence of a rare smut relative, Tilletiaria anomala UBC 951.</title>
        <authorList>
            <consortium name="DOE Joint Genome Institute"/>
            <person name="Toome M."/>
            <person name="Kuo A."/>
            <person name="Henrissat B."/>
            <person name="Lipzen A."/>
            <person name="Tritt A."/>
            <person name="Yoshinaga Y."/>
            <person name="Zane M."/>
            <person name="Barry K."/>
            <person name="Grigoriev I.V."/>
            <person name="Spatafora J.W."/>
            <person name="Aimea M.C."/>
        </authorList>
    </citation>
    <scope>NUCLEOTIDE SEQUENCE [LARGE SCALE GENOMIC DNA]</scope>
    <source>
        <strain evidence="3 4">UBC 951</strain>
    </source>
</reference>
<name>A0A066WA59_TILAU</name>
<dbReference type="AlphaFoldDB" id="A0A066WA59"/>
<protein>
    <submittedName>
        <fullName evidence="3">Uncharacterized protein</fullName>
    </submittedName>
</protein>
<evidence type="ECO:0000313" key="3">
    <source>
        <dbReference type="EMBL" id="KDN47954.1"/>
    </source>
</evidence>
<evidence type="ECO:0000256" key="1">
    <source>
        <dbReference type="SAM" id="MobiDB-lite"/>
    </source>
</evidence>
<keyword evidence="2" id="KW-0732">Signal</keyword>
<accession>A0A066WA59</accession>
<feature type="compositionally biased region" description="Basic residues" evidence="1">
    <location>
        <begin position="349"/>
        <end position="366"/>
    </location>
</feature>